<dbReference type="PANTHER" id="PTHR23176">
    <property type="entry name" value="RHO/RAC/CDC GTPASE-ACTIVATING PROTEIN"/>
    <property type="match status" value="1"/>
</dbReference>
<dbReference type="InterPro" id="IPR011993">
    <property type="entry name" value="PH-like_dom_sf"/>
</dbReference>
<dbReference type="GO" id="GO:0005737">
    <property type="term" value="C:cytoplasm"/>
    <property type="evidence" value="ECO:0007669"/>
    <property type="project" value="TreeGrafter"/>
</dbReference>
<dbReference type="InterPro" id="IPR001849">
    <property type="entry name" value="PH_domain"/>
</dbReference>
<feature type="compositionally biased region" description="Low complexity" evidence="2">
    <location>
        <begin position="23"/>
        <end position="35"/>
    </location>
</feature>
<evidence type="ECO:0000256" key="2">
    <source>
        <dbReference type="SAM" id="MobiDB-lite"/>
    </source>
</evidence>
<dbReference type="CDD" id="cd00201">
    <property type="entry name" value="WW"/>
    <property type="match status" value="1"/>
</dbReference>
<evidence type="ECO:0000259" key="4">
    <source>
        <dbReference type="PROSITE" id="PS50020"/>
    </source>
</evidence>
<keyword evidence="1" id="KW-0343">GTPase activation</keyword>
<dbReference type="InterPro" id="IPR036020">
    <property type="entry name" value="WW_dom_sf"/>
</dbReference>
<dbReference type="InterPro" id="IPR050729">
    <property type="entry name" value="Rho-GAP"/>
</dbReference>
<dbReference type="SUPFAM" id="SSF51045">
    <property type="entry name" value="WW domain"/>
    <property type="match status" value="1"/>
</dbReference>
<dbReference type="InterPro" id="IPR008936">
    <property type="entry name" value="Rho_GTPase_activation_prot"/>
</dbReference>
<dbReference type="PROSITE" id="PS50238">
    <property type="entry name" value="RHOGAP"/>
    <property type="match status" value="1"/>
</dbReference>
<dbReference type="GO" id="GO:0005096">
    <property type="term" value="F:GTPase activator activity"/>
    <property type="evidence" value="ECO:0007669"/>
    <property type="project" value="UniProtKB-KW"/>
</dbReference>
<name>A0A0R3U439_MESCO</name>
<accession>A0A0R3U439</accession>
<dbReference type="STRING" id="53468.A0A0R3U439"/>
<dbReference type="PROSITE" id="PS50003">
    <property type="entry name" value="PH_DOMAIN"/>
    <property type="match status" value="1"/>
</dbReference>
<reference evidence="6 7" key="1">
    <citation type="submission" date="2018-10" db="EMBL/GenBank/DDBJ databases">
        <authorList>
            <consortium name="Pathogen Informatics"/>
        </authorList>
    </citation>
    <scope>NUCLEOTIDE SEQUENCE [LARGE SCALE GENOMIC DNA]</scope>
</reference>
<dbReference type="SMART" id="SM00324">
    <property type="entry name" value="RhoGAP"/>
    <property type="match status" value="1"/>
</dbReference>
<dbReference type="PROSITE" id="PS01159">
    <property type="entry name" value="WW_DOMAIN_1"/>
    <property type="match status" value="1"/>
</dbReference>
<dbReference type="AlphaFoldDB" id="A0A0R3U439"/>
<dbReference type="Gene3D" id="2.30.29.30">
    <property type="entry name" value="Pleckstrin-homology domain (PH domain)/Phosphotyrosine-binding domain (PTB)"/>
    <property type="match status" value="1"/>
</dbReference>
<dbReference type="EMBL" id="UXSR01000171">
    <property type="protein sequence ID" value="VDD75389.1"/>
    <property type="molecule type" value="Genomic_DNA"/>
</dbReference>
<protein>
    <recommendedName>
        <fullName evidence="8">Rho-GAP domain-containing protein</fullName>
    </recommendedName>
</protein>
<dbReference type="SUPFAM" id="SSF48350">
    <property type="entry name" value="GTPase activation domain, GAP"/>
    <property type="match status" value="1"/>
</dbReference>
<dbReference type="PANTHER" id="PTHR23176:SF129">
    <property type="entry name" value="RHO GTPASE ACTIVATING PROTEIN AT 16F, ISOFORM E-RELATED"/>
    <property type="match status" value="1"/>
</dbReference>
<dbReference type="InterPro" id="IPR001202">
    <property type="entry name" value="WW_dom"/>
</dbReference>
<dbReference type="Pfam" id="PF00169">
    <property type="entry name" value="PH"/>
    <property type="match status" value="1"/>
</dbReference>
<organism evidence="6 7">
    <name type="scientific">Mesocestoides corti</name>
    <name type="common">Flatworm</name>
    <dbReference type="NCBI Taxonomy" id="53468"/>
    <lineage>
        <taxon>Eukaryota</taxon>
        <taxon>Metazoa</taxon>
        <taxon>Spiralia</taxon>
        <taxon>Lophotrochozoa</taxon>
        <taxon>Platyhelminthes</taxon>
        <taxon>Cestoda</taxon>
        <taxon>Eucestoda</taxon>
        <taxon>Cyclophyllidea</taxon>
        <taxon>Mesocestoididae</taxon>
        <taxon>Mesocestoides</taxon>
    </lineage>
</organism>
<evidence type="ECO:0000259" key="5">
    <source>
        <dbReference type="PROSITE" id="PS50238"/>
    </source>
</evidence>
<dbReference type="OrthoDB" id="79452at2759"/>
<keyword evidence="7" id="KW-1185">Reference proteome</keyword>
<feature type="domain" description="WW" evidence="4">
    <location>
        <begin position="108"/>
        <end position="135"/>
    </location>
</feature>
<dbReference type="PROSITE" id="PS50020">
    <property type="entry name" value="WW_DOMAIN_2"/>
    <property type="match status" value="1"/>
</dbReference>
<dbReference type="SUPFAM" id="SSF50729">
    <property type="entry name" value="PH domain-like"/>
    <property type="match status" value="1"/>
</dbReference>
<gene>
    <name evidence="6" type="ORF">MCOS_LOCUS1392</name>
</gene>
<evidence type="ECO:0000313" key="7">
    <source>
        <dbReference type="Proteomes" id="UP000267029"/>
    </source>
</evidence>
<evidence type="ECO:0008006" key="8">
    <source>
        <dbReference type="Google" id="ProtNLM"/>
    </source>
</evidence>
<dbReference type="InterPro" id="IPR000198">
    <property type="entry name" value="RhoGAP_dom"/>
</dbReference>
<proteinExistence type="predicted"/>
<evidence type="ECO:0000313" key="6">
    <source>
        <dbReference type="EMBL" id="VDD75389.1"/>
    </source>
</evidence>
<dbReference type="GO" id="GO:0007165">
    <property type="term" value="P:signal transduction"/>
    <property type="evidence" value="ECO:0007669"/>
    <property type="project" value="InterPro"/>
</dbReference>
<dbReference type="Pfam" id="PF00620">
    <property type="entry name" value="RhoGAP"/>
    <property type="match status" value="1"/>
</dbReference>
<feature type="domain" description="Rho-GAP" evidence="5">
    <location>
        <begin position="396"/>
        <end position="586"/>
    </location>
</feature>
<sequence length="593" mass="66350">MESTDIPANDVSLLPPVPATTVKSGAAAAAASSSSVPPPKPPRASSKSTVTKEERPTENYNAYEIDDQLCAKPLRQSVPQMRHSKGWVIKKDVDGQNYYTHPHSSDQWVPVESEGGQTYYYEKNSRQSTWDLPTVEPPRVSAVAPTPKRPISSFCELPSAPISYSISASINTIDLSEAQAKFGARKIPVSRSGDNLAAIASQEENSSRFYRVSKDHITGPIENKIQAAERRGQVCYTKLSVNGVSVPKKWTSAVLILSGPTLYVYKDSKGQKSSGISGKPEIEAHVKHLQVLPVAKTHTSREHVFLLRDSSDPDNVVEYLVETPTAELRKAWETAFQYSQDLDKEDRFDRRAFSTRPPPSVDQKVIVMLREFFRRRPTLESLRASGILKNEPVFGSNLCELCEKEQTKVPTFVTRVIRAIEARGPEAVGIYRKSGNRGVIQKLRNQVNHSEYSLNSDEWDIYELSDSLKLFLRELKEPLLSHALYQDLMDFSSTMNSYSIDQNVSKMQLILKKLPEYHYATAKMLFEHLNKVASLESVNQMNAKSLALLFSPNIMWPDSPTRDYERFSAAGCVCTEFMISNYAAVFAPVTSPN</sequence>
<dbReference type="Gene3D" id="2.20.70.10">
    <property type="match status" value="1"/>
</dbReference>
<feature type="region of interest" description="Disordered" evidence="2">
    <location>
        <begin position="23"/>
        <end position="59"/>
    </location>
</feature>
<evidence type="ECO:0000256" key="1">
    <source>
        <dbReference type="ARBA" id="ARBA00022468"/>
    </source>
</evidence>
<dbReference type="SMART" id="SM00456">
    <property type="entry name" value="WW"/>
    <property type="match status" value="1"/>
</dbReference>
<evidence type="ECO:0000259" key="3">
    <source>
        <dbReference type="PROSITE" id="PS50003"/>
    </source>
</evidence>
<feature type="domain" description="PH" evidence="3">
    <location>
        <begin position="227"/>
        <end position="341"/>
    </location>
</feature>
<dbReference type="CDD" id="cd00159">
    <property type="entry name" value="RhoGAP"/>
    <property type="match status" value="1"/>
</dbReference>
<dbReference type="Proteomes" id="UP000267029">
    <property type="component" value="Unassembled WGS sequence"/>
</dbReference>
<dbReference type="Gene3D" id="1.10.555.10">
    <property type="entry name" value="Rho GTPase activation protein"/>
    <property type="match status" value="1"/>
</dbReference>